<organism evidence="1">
    <name type="scientific">Picea glauca</name>
    <name type="common">White spruce</name>
    <name type="synonym">Pinus glauca</name>
    <dbReference type="NCBI Taxonomy" id="3330"/>
    <lineage>
        <taxon>Eukaryota</taxon>
        <taxon>Viridiplantae</taxon>
        <taxon>Streptophyta</taxon>
        <taxon>Embryophyta</taxon>
        <taxon>Tracheophyta</taxon>
        <taxon>Spermatophyta</taxon>
        <taxon>Pinopsida</taxon>
        <taxon>Pinidae</taxon>
        <taxon>Conifers I</taxon>
        <taxon>Pinales</taxon>
        <taxon>Pinaceae</taxon>
        <taxon>Picea</taxon>
    </lineage>
</organism>
<sequence length="79" mass="8748">MKERTNGEIPVSVGCVRADPSLLTLPTYLFPPKPKEISEMNYRYTGNALNKANSGYCDVPPSPKVTQFGARFNGWISII</sequence>
<accession>A0A101M1L4</accession>
<proteinExistence type="predicted"/>
<evidence type="ECO:0000313" key="1">
    <source>
        <dbReference type="EMBL" id="KUM49330.1"/>
    </source>
</evidence>
<comment type="caution">
    <text evidence="1">The sequence shown here is derived from an EMBL/GenBank/DDBJ whole genome shotgun (WGS) entry which is preliminary data.</text>
</comment>
<dbReference type="EMBL" id="LKAM01000003">
    <property type="protein sequence ID" value="KUM49330.1"/>
    <property type="molecule type" value="Genomic_DNA"/>
</dbReference>
<keyword evidence="1" id="KW-0496">Mitochondrion</keyword>
<reference evidence="1" key="1">
    <citation type="journal article" date="2015" name="Genome Biol. Evol.">
        <title>Organellar Genomes of White Spruce (Picea glauca): Assembly and Annotation.</title>
        <authorList>
            <person name="Jackman S.D."/>
            <person name="Warren R.L."/>
            <person name="Gibb E.A."/>
            <person name="Vandervalk B.P."/>
            <person name="Mohamadi H."/>
            <person name="Chu J."/>
            <person name="Raymond A."/>
            <person name="Pleasance S."/>
            <person name="Coope R."/>
            <person name="Wildung M.R."/>
            <person name="Ritland C.E."/>
            <person name="Bousquet J."/>
            <person name="Jones S.J."/>
            <person name="Bohlmann J."/>
            <person name="Birol I."/>
        </authorList>
    </citation>
    <scope>NUCLEOTIDE SEQUENCE [LARGE SCALE GENOMIC DNA]</scope>
    <source>
        <tissue evidence="1">Flushing bud</tissue>
    </source>
</reference>
<geneLocation type="mitochondrion" evidence="1"/>
<protein>
    <submittedName>
        <fullName evidence="1">Uncharacterized protein</fullName>
    </submittedName>
</protein>
<gene>
    <name evidence="1" type="ORF">ABT39_MTgene3879</name>
</gene>
<name>A0A101M1L4_PICGL</name>
<dbReference type="AlphaFoldDB" id="A0A101M1L4"/>